<feature type="chain" id="PRO_5016294586" description="TolA protein" evidence="2">
    <location>
        <begin position="20"/>
        <end position="219"/>
    </location>
</feature>
<keyword evidence="2" id="KW-0732">Signal</keyword>
<feature type="compositionally biased region" description="Basic and acidic residues" evidence="1">
    <location>
        <begin position="128"/>
        <end position="144"/>
    </location>
</feature>
<dbReference type="AlphaFoldDB" id="A0A318SL98"/>
<keyword evidence="4" id="KW-1185">Reference proteome</keyword>
<dbReference type="EMBL" id="QJTC01000001">
    <property type="protein sequence ID" value="PYE79924.1"/>
    <property type="molecule type" value="Genomic_DNA"/>
</dbReference>
<feature type="compositionally biased region" description="Basic and acidic residues" evidence="1">
    <location>
        <begin position="90"/>
        <end position="120"/>
    </location>
</feature>
<evidence type="ECO:0008006" key="5">
    <source>
        <dbReference type="Google" id="ProtNLM"/>
    </source>
</evidence>
<feature type="region of interest" description="Disordered" evidence="1">
    <location>
        <begin position="90"/>
        <end position="219"/>
    </location>
</feature>
<dbReference type="RefSeq" id="WP_110464199.1">
    <property type="nucleotide sequence ID" value="NZ_JAMOFZ010000002.1"/>
</dbReference>
<dbReference type="Proteomes" id="UP000247540">
    <property type="component" value="Unassembled WGS sequence"/>
</dbReference>
<evidence type="ECO:0000256" key="2">
    <source>
        <dbReference type="SAM" id="SignalP"/>
    </source>
</evidence>
<feature type="signal peptide" evidence="2">
    <location>
        <begin position="1"/>
        <end position="19"/>
    </location>
</feature>
<dbReference type="OrthoDB" id="8914044at2"/>
<sequence>MKHSPILLLLAFACGPVLAQERPRAAPITAEESSTRLAEIERQRSATQAALARAEADCYRKFAVNDCLTDARADFRPRISALRKQEVAVRDGDRARKEEERLARLEEQRQTALRSEESARQRATTGAADDRNTEAVQKKQERDAAAPGNAVRAASQRAETERRMSEDAARRAQREVEAPAARQRSEARQQEAEERRAALRRREAERQGKPSATPLPANP</sequence>
<feature type="compositionally biased region" description="Basic and acidic residues" evidence="1">
    <location>
        <begin position="158"/>
        <end position="208"/>
    </location>
</feature>
<reference evidence="3 4" key="1">
    <citation type="submission" date="2018-06" db="EMBL/GenBank/DDBJ databases">
        <title>Genomic Encyclopedia of Type Strains, Phase III (KMG-III): the genomes of soil and plant-associated and newly described type strains.</title>
        <authorList>
            <person name="Whitman W."/>
        </authorList>
    </citation>
    <scope>NUCLEOTIDE SEQUENCE [LARGE SCALE GENOMIC DNA]</scope>
    <source>
        <strain evidence="3 4">CECT 7646</strain>
    </source>
</reference>
<accession>A0A318SL98</accession>
<proteinExistence type="predicted"/>
<evidence type="ECO:0000313" key="3">
    <source>
        <dbReference type="EMBL" id="PYE79924.1"/>
    </source>
</evidence>
<comment type="caution">
    <text evidence="3">The sequence shown here is derived from an EMBL/GenBank/DDBJ whole genome shotgun (WGS) entry which is preliminary data.</text>
</comment>
<evidence type="ECO:0000256" key="1">
    <source>
        <dbReference type="SAM" id="MobiDB-lite"/>
    </source>
</evidence>
<evidence type="ECO:0000313" key="4">
    <source>
        <dbReference type="Proteomes" id="UP000247540"/>
    </source>
</evidence>
<organism evidence="3 4">
    <name type="scientific">Xylophilus ampelinus</name>
    <dbReference type="NCBI Taxonomy" id="54067"/>
    <lineage>
        <taxon>Bacteria</taxon>
        <taxon>Pseudomonadati</taxon>
        <taxon>Pseudomonadota</taxon>
        <taxon>Betaproteobacteria</taxon>
        <taxon>Burkholderiales</taxon>
        <taxon>Xylophilus</taxon>
    </lineage>
</organism>
<gene>
    <name evidence="3" type="ORF">DFQ15_101246</name>
</gene>
<name>A0A318SL98_9BURK</name>
<protein>
    <recommendedName>
        <fullName evidence="5">TolA protein</fullName>
    </recommendedName>
</protein>